<keyword evidence="3" id="KW-1185">Reference proteome</keyword>
<dbReference type="EMBL" id="JACEGA010000001">
    <property type="protein sequence ID" value="MBB2182962.1"/>
    <property type="molecule type" value="Genomic_DNA"/>
</dbReference>
<comment type="caution">
    <text evidence="2">The sequence shown here is derived from an EMBL/GenBank/DDBJ whole genome shotgun (WGS) entry which is preliminary data.</text>
</comment>
<sequence>MEKWIKNYLNEEGKLKAFPSKRKLKIAAMFYIASSIDDNVKYSEKEMNELINKKCCFNDAALLRREMYDYRFINRSLDGRTYWKEGIQPDPEQYDL</sequence>
<dbReference type="InterPro" id="IPR018656">
    <property type="entry name" value="DUF2087"/>
</dbReference>
<feature type="domain" description="DUF2087" evidence="1">
    <location>
        <begin position="14"/>
        <end position="83"/>
    </location>
</feature>
<evidence type="ECO:0000313" key="2">
    <source>
        <dbReference type="EMBL" id="MBB2182962.1"/>
    </source>
</evidence>
<proteinExistence type="predicted"/>
<reference evidence="2 3" key="1">
    <citation type="submission" date="2020-07" db="EMBL/GenBank/DDBJ databases">
        <title>Characterization and genome sequencing of isolate MD1, a novel member within the family Lachnospiraceae.</title>
        <authorList>
            <person name="Rettenmaier R."/>
            <person name="Di Bello L."/>
            <person name="Zinser C."/>
            <person name="Scheitz K."/>
            <person name="Liebl W."/>
            <person name="Zverlov V."/>
        </authorList>
    </citation>
    <scope>NUCLEOTIDE SEQUENCE [LARGE SCALE GENOMIC DNA]</scope>
    <source>
        <strain evidence="2 3">MD1</strain>
    </source>
</reference>
<dbReference type="AlphaFoldDB" id="A0A839K186"/>
<name>A0A839K186_9FIRM</name>
<protein>
    <submittedName>
        <fullName evidence="2">DUF2087 domain-containing protein</fullName>
    </submittedName>
</protein>
<evidence type="ECO:0000313" key="3">
    <source>
        <dbReference type="Proteomes" id="UP000574276"/>
    </source>
</evidence>
<dbReference type="Pfam" id="PF09860">
    <property type="entry name" value="DUF2087"/>
    <property type="match status" value="1"/>
</dbReference>
<dbReference type="RefSeq" id="WP_228352649.1">
    <property type="nucleotide sequence ID" value="NZ_JACEGA010000001.1"/>
</dbReference>
<organism evidence="2 3">
    <name type="scientific">Variimorphobacter saccharofermentans</name>
    <dbReference type="NCBI Taxonomy" id="2755051"/>
    <lineage>
        <taxon>Bacteria</taxon>
        <taxon>Bacillati</taxon>
        <taxon>Bacillota</taxon>
        <taxon>Clostridia</taxon>
        <taxon>Lachnospirales</taxon>
        <taxon>Lachnospiraceae</taxon>
        <taxon>Variimorphobacter</taxon>
    </lineage>
</organism>
<dbReference type="Proteomes" id="UP000574276">
    <property type="component" value="Unassembled WGS sequence"/>
</dbReference>
<evidence type="ECO:0000259" key="1">
    <source>
        <dbReference type="Pfam" id="PF09860"/>
    </source>
</evidence>
<accession>A0A839K186</accession>
<gene>
    <name evidence="2" type="ORF">H0486_08740</name>
</gene>